<dbReference type="InterPro" id="IPR005225">
    <property type="entry name" value="Small_GTP-bd"/>
</dbReference>
<dbReference type="Ensembl" id="ENSCAFT00030047626.1">
    <property type="protein sequence ID" value="ENSCAFP00030041647.1"/>
    <property type="gene ID" value="ENSCAFG00030025798.1"/>
</dbReference>
<name>A0A8C0RTS4_CANLF</name>
<dbReference type="GO" id="GO:0046872">
    <property type="term" value="F:metal ion binding"/>
    <property type="evidence" value="ECO:0007669"/>
    <property type="project" value="UniProtKB-KW"/>
</dbReference>
<evidence type="ECO:0000313" key="21">
    <source>
        <dbReference type="Ensembl" id="ENSCAFP00030041647.1"/>
    </source>
</evidence>
<dbReference type="PROSITE" id="PS51419">
    <property type="entry name" value="RAB"/>
    <property type="match status" value="1"/>
</dbReference>
<keyword evidence="13" id="KW-0342">GTP-binding</keyword>
<protein>
    <recommendedName>
        <fullName evidence="19">Ras-related protein Rab-20</fullName>
        <ecNumber evidence="5">3.6.5.2</ecNumber>
    </recommendedName>
</protein>
<evidence type="ECO:0000256" key="15">
    <source>
        <dbReference type="ARBA" id="ARBA00023288"/>
    </source>
</evidence>
<dbReference type="InterPro" id="IPR041836">
    <property type="entry name" value="Rab20"/>
</dbReference>
<evidence type="ECO:0000256" key="17">
    <source>
        <dbReference type="ARBA" id="ARBA00023329"/>
    </source>
</evidence>
<dbReference type="PRINTS" id="PR00449">
    <property type="entry name" value="RASTRNSFRMNG"/>
</dbReference>
<dbReference type="AlphaFoldDB" id="A0A8C0RTS4"/>
<evidence type="ECO:0000256" key="11">
    <source>
        <dbReference type="ARBA" id="ARBA00022927"/>
    </source>
</evidence>
<keyword evidence="6" id="KW-0813">Transport</keyword>
<evidence type="ECO:0000256" key="14">
    <source>
        <dbReference type="ARBA" id="ARBA00023136"/>
    </source>
</evidence>
<dbReference type="Gene3D" id="3.40.50.300">
    <property type="entry name" value="P-loop containing nucleotide triphosphate hydrolases"/>
    <property type="match status" value="1"/>
</dbReference>
<dbReference type="SMART" id="SM00175">
    <property type="entry name" value="RAB"/>
    <property type="match status" value="1"/>
</dbReference>
<keyword evidence="11" id="KW-0653">Protein transport</keyword>
<dbReference type="InterPro" id="IPR001806">
    <property type="entry name" value="Small_GTPase"/>
</dbReference>
<dbReference type="GO" id="GO:0003925">
    <property type="term" value="F:G protein activity"/>
    <property type="evidence" value="ECO:0007669"/>
    <property type="project" value="UniProtKB-EC"/>
</dbReference>
<evidence type="ECO:0000256" key="4">
    <source>
        <dbReference type="ARBA" id="ARBA00006270"/>
    </source>
</evidence>
<comment type="subcellular location">
    <subcellularLocation>
        <location evidence="3">Cytoplasmic vesicle</location>
        <location evidence="3">Phagosome membrane</location>
        <topology evidence="3">Lipid-anchor</topology>
        <orientation evidence="3">Cytoplasmic side</orientation>
    </subcellularLocation>
    <subcellularLocation>
        <location evidence="2">Golgi apparatus</location>
    </subcellularLocation>
</comment>
<dbReference type="GO" id="GO:0030670">
    <property type="term" value="C:phagocytic vesicle membrane"/>
    <property type="evidence" value="ECO:0007669"/>
    <property type="project" value="UniProtKB-SubCell"/>
</dbReference>
<dbReference type="Pfam" id="PF00071">
    <property type="entry name" value="Ras"/>
    <property type="match status" value="1"/>
</dbReference>
<keyword evidence="16" id="KW-0636">Prenylation</keyword>
<evidence type="ECO:0000256" key="7">
    <source>
        <dbReference type="ARBA" id="ARBA00022723"/>
    </source>
</evidence>
<evidence type="ECO:0000256" key="18">
    <source>
        <dbReference type="ARBA" id="ARBA00047660"/>
    </source>
</evidence>
<organism evidence="21 22">
    <name type="scientific">Canis lupus familiaris</name>
    <name type="common">Dog</name>
    <name type="synonym">Canis familiaris</name>
    <dbReference type="NCBI Taxonomy" id="9615"/>
    <lineage>
        <taxon>Eukaryota</taxon>
        <taxon>Metazoa</taxon>
        <taxon>Chordata</taxon>
        <taxon>Craniata</taxon>
        <taxon>Vertebrata</taxon>
        <taxon>Euteleostomi</taxon>
        <taxon>Mammalia</taxon>
        <taxon>Eutheria</taxon>
        <taxon>Laurasiatheria</taxon>
        <taxon>Carnivora</taxon>
        <taxon>Caniformia</taxon>
        <taxon>Canidae</taxon>
        <taxon>Canis</taxon>
    </lineage>
</organism>
<keyword evidence="8" id="KW-0547">Nucleotide-binding</keyword>
<dbReference type="CDD" id="cd04126">
    <property type="entry name" value="Rab20"/>
    <property type="match status" value="1"/>
</dbReference>
<keyword evidence="10" id="KW-0460">Magnesium</keyword>
<reference evidence="21" key="1">
    <citation type="submission" date="2019-03" db="EMBL/GenBank/DDBJ databases">
        <authorList>
            <person name="Warren W.C."/>
            <person name="Johnson G.S."/>
        </authorList>
    </citation>
    <scope>NUCLEOTIDE SEQUENCE [LARGE SCALE GENOMIC DNA]</scope>
    <source>
        <strain evidence="21">Basenji</strain>
    </source>
</reference>
<dbReference type="SUPFAM" id="SSF52540">
    <property type="entry name" value="P-loop containing nucleoside triphosphate hydrolases"/>
    <property type="match status" value="1"/>
</dbReference>
<evidence type="ECO:0000256" key="19">
    <source>
        <dbReference type="ARBA" id="ARBA00067819"/>
    </source>
</evidence>
<feature type="region of interest" description="Disordered" evidence="20">
    <location>
        <begin position="378"/>
        <end position="404"/>
    </location>
</feature>
<evidence type="ECO:0000256" key="8">
    <source>
        <dbReference type="ARBA" id="ARBA00022741"/>
    </source>
</evidence>
<dbReference type="SMART" id="SM00174">
    <property type="entry name" value="RHO"/>
    <property type="match status" value="1"/>
</dbReference>
<keyword evidence="7" id="KW-0479">Metal-binding</keyword>
<evidence type="ECO:0000256" key="5">
    <source>
        <dbReference type="ARBA" id="ARBA00011984"/>
    </source>
</evidence>
<evidence type="ECO:0000313" key="22">
    <source>
        <dbReference type="Proteomes" id="UP000694429"/>
    </source>
</evidence>
<keyword evidence="14" id="KW-0472">Membrane</keyword>
<sequence length="490" mass="51707">TLSHPGCPHSKVLQGHRRPPFRCKTAEGFLAEVKNTKQKRHCQLPRPRRSLPAFPVSARGPRGKVCTDAPRRSLLTTASAGGYLSAPAGKGLAGLCTGGGAWAGGRGRAPGAGQRRGLGRGVGGAGRRGGAWGAGGVAWAGWAWPGAGVGVAWGRVGGAWAGRGRGLGARDGCWSPLSGRPAWALGWVSRRCPAPRRASSSSLPGVRAGGFVRVPASAGWLRARAGLGESGSERPGPGGTCPRGAGSTRGPSRGKMRKPDGKIVLLGDMNVGKTSLLQRYMERRFPDTVSTVGGAFYLKQWRSYNISIWDTAGREQFHGLGSMYCRGAAAVILTYDVNHPQSLVELEDRFLGLTDTANTDCLFAIVGNKVDLLEDGTADSQEKEGLGPGVAGGGSSGSPKVPKQVQPEDAVAFYKKILKYKMLDEKDVPAAEQMCFETSAKTGYNVDLLFETLFDMVVPVILRQRAQGPPQTVDITSYKTPRRTRSGCCA</sequence>
<comment type="catalytic activity">
    <reaction evidence="18">
        <text>GTP + H2O = GDP + phosphate + H(+)</text>
        <dbReference type="Rhea" id="RHEA:19669"/>
        <dbReference type="ChEBI" id="CHEBI:15377"/>
        <dbReference type="ChEBI" id="CHEBI:15378"/>
        <dbReference type="ChEBI" id="CHEBI:37565"/>
        <dbReference type="ChEBI" id="CHEBI:43474"/>
        <dbReference type="ChEBI" id="CHEBI:58189"/>
        <dbReference type="EC" id="3.6.5.2"/>
    </reaction>
    <physiologicalReaction direction="left-to-right" evidence="18">
        <dbReference type="Rhea" id="RHEA:19670"/>
    </physiologicalReaction>
</comment>
<keyword evidence="9" id="KW-0378">Hydrolase</keyword>
<evidence type="ECO:0000256" key="3">
    <source>
        <dbReference type="ARBA" id="ARBA00004616"/>
    </source>
</evidence>
<feature type="region of interest" description="Disordered" evidence="20">
    <location>
        <begin position="227"/>
        <end position="259"/>
    </location>
</feature>
<accession>A0A8C0RTS4</accession>
<evidence type="ECO:0000256" key="16">
    <source>
        <dbReference type="ARBA" id="ARBA00023289"/>
    </source>
</evidence>
<evidence type="ECO:0000256" key="6">
    <source>
        <dbReference type="ARBA" id="ARBA00022448"/>
    </source>
</evidence>
<evidence type="ECO:0000256" key="13">
    <source>
        <dbReference type="ARBA" id="ARBA00023134"/>
    </source>
</evidence>
<dbReference type="SMART" id="SM00173">
    <property type="entry name" value="RAS"/>
    <property type="match status" value="1"/>
</dbReference>
<reference evidence="21" key="2">
    <citation type="submission" date="2025-08" db="UniProtKB">
        <authorList>
            <consortium name="Ensembl"/>
        </authorList>
    </citation>
    <scope>IDENTIFICATION</scope>
</reference>
<comment type="cofactor">
    <cofactor evidence="1">
        <name>Mg(2+)</name>
        <dbReference type="ChEBI" id="CHEBI:18420"/>
    </cofactor>
</comment>
<dbReference type="NCBIfam" id="TIGR00231">
    <property type="entry name" value="small_GTP"/>
    <property type="match status" value="1"/>
</dbReference>
<proteinExistence type="inferred from homology"/>
<dbReference type="Proteomes" id="UP000694429">
    <property type="component" value="Chromosome 22"/>
</dbReference>
<dbReference type="FunFam" id="3.40.50.300:FF:001257">
    <property type="entry name" value="RAB20, member RAS oncogene family"/>
    <property type="match status" value="1"/>
</dbReference>
<dbReference type="EC" id="3.6.5.2" evidence="5"/>
<dbReference type="GO" id="GO:0015031">
    <property type="term" value="P:protein transport"/>
    <property type="evidence" value="ECO:0007669"/>
    <property type="project" value="UniProtKB-KW"/>
</dbReference>
<keyword evidence="17" id="KW-0968">Cytoplasmic vesicle</keyword>
<evidence type="ECO:0000256" key="12">
    <source>
        <dbReference type="ARBA" id="ARBA00023034"/>
    </source>
</evidence>
<dbReference type="PANTHER" id="PTHR24073">
    <property type="entry name" value="DRAB5-RELATED"/>
    <property type="match status" value="1"/>
</dbReference>
<evidence type="ECO:0000256" key="20">
    <source>
        <dbReference type="SAM" id="MobiDB-lite"/>
    </source>
</evidence>
<feature type="region of interest" description="Disordered" evidence="20">
    <location>
        <begin position="106"/>
        <end position="127"/>
    </location>
</feature>
<evidence type="ECO:0000256" key="10">
    <source>
        <dbReference type="ARBA" id="ARBA00022842"/>
    </source>
</evidence>
<feature type="compositionally biased region" description="Gly residues" evidence="20">
    <location>
        <begin position="386"/>
        <end position="396"/>
    </location>
</feature>
<evidence type="ECO:0000256" key="2">
    <source>
        <dbReference type="ARBA" id="ARBA00004555"/>
    </source>
</evidence>
<evidence type="ECO:0000256" key="9">
    <source>
        <dbReference type="ARBA" id="ARBA00022801"/>
    </source>
</evidence>
<dbReference type="GO" id="GO:0005525">
    <property type="term" value="F:GTP binding"/>
    <property type="evidence" value="ECO:0007669"/>
    <property type="project" value="UniProtKB-KW"/>
</dbReference>
<dbReference type="GO" id="GO:0005794">
    <property type="term" value="C:Golgi apparatus"/>
    <property type="evidence" value="ECO:0007669"/>
    <property type="project" value="UniProtKB-SubCell"/>
</dbReference>
<evidence type="ECO:0000256" key="1">
    <source>
        <dbReference type="ARBA" id="ARBA00001946"/>
    </source>
</evidence>
<dbReference type="InterPro" id="IPR027417">
    <property type="entry name" value="P-loop_NTPase"/>
</dbReference>
<keyword evidence="15" id="KW-0449">Lipoprotein</keyword>
<comment type="similarity">
    <text evidence="4">Belongs to the small GTPase superfamily. Rab family.</text>
</comment>
<keyword evidence="12" id="KW-0333">Golgi apparatus</keyword>